<dbReference type="OrthoDB" id="7031291at2"/>
<name>A0A1I5M380_9GAMM</name>
<keyword evidence="3" id="KW-1185">Reference proteome</keyword>
<organism evidence="1 3">
    <name type="scientific">Ectopseudomonas toyotomiensis</name>
    <dbReference type="NCBI Taxonomy" id="554344"/>
    <lineage>
        <taxon>Bacteria</taxon>
        <taxon>Pseudomonadati</taxon>
        <taxon>Pseudomonadota</taxon>
        <taxon>Gammaproteobacteria</taxon>
        <taxon>Pseudomonadales</taxon>
        <taxon>Pseudomonadaceae</taxon>
        <taxon>Ectopseudomonas</taxon>
    </lineage>
</organism>
<dbReference type="AlphaFoldDB" id="A0A1I5M380"/>
<proteinExistence type="predicted"/>
<evidence type="ECO:0000313" key="3">
    <source>
        <dbReference type="Proteomes" id="UP000182025"/>
    </source>
</evidence>
<reference evidence="3" key="1">
    <citation type="submission" date="2016-10" db="EMBL/GenBank/DDBJ databases">
        <authorList>
            <person name="Varghese N."/>
            <person name="Submissions S."/>
        </authorList>
    </citation>
    <scope>NUCLEOTIDE SEQUENCE [LARGE SCALE GENOMIC DNA]</scope>
    <source>
        <strain evidence="3">JCM 15604</strain>
    </source>
</reference>
<dbReference type="EMBL" id="FOXK01000006">
    <property type="protein sequence ID" value="SFP97523.1"/>
    <property type="molecule type" value="Genomic_DNA"/>
</dbReference>
<evidence type="ECO:0000313" key="1">
    <source>
        <dbReference type="EMBL" id="SFP03933.1"/>
    </source>
</evidence>
<dbReference type="EMBL" id="FOXK01000001">
    <property type="protein sequence ID" value="SFP03933.1"/>
    <property type="molecule type" value="Genomic_DNA"/>
</dbReference>
<protein>
    <submittedName>
        <fullName evidence="1">Uncharacterized protein</fullName>
    </submittedName>
</protein>
<evidence type="ECO:0000313" key="2">
    <source>
        <dbReference type="EMBL" id="SFP97523.1"/>
    </source>
</evidence>
<gene>
    <name evidence="1" type="ORF">SAMN05216177_1014</name>
    <name evidence="2" type="ORF">SAMN05216177_106372</name>
</gene>
<sequence>MNTMAKSAVQLTVERRLREALELLKRGAGYASAYPSIGGHKLSIEIVEFRRVVQAELENATQQAEEETHG</sequence>
<dbReference type="RefSeq" id="WP_074912844.1">
    <property type="nucleotide sequence ID" value="NZ_FOXK01000001.1"/>
</dbReference>
<accession>A0A1I5M380</accession>
<reference evidence="1" key="2">
    <citation type="submission" date="2016-10" db="EMBL/GenBank/DDBJ databases">
        <authorList>
            <person name="de Groot N.N."/>
        </authorList>
    </citation>
    <scope>NUCLEOTIDE SEQUENCE [LARGE SCALE GENOMIC DNA]</scope>
    <source>
        <strain evidence="1">JCM 15604</strain>
    </source>
</reference>
<dbReference type="Proteomes" id="UP000182025">
    <property type="component" value="Unassembled WGS sequence"/>
</dbReference>